<dbReference type="InterPro" id="IPR001296">
    <property type="entry name" value="Glyco_trans_1"/>
</dbReference>
<proteinExistence type="predicted"/>
<dbReference type="PANTHER" id="PTHR12526">
    <property type="entry name" value="GLYCOSYLTRANSFERASE"/>
    <property type="match status" value="1"/>
</dbReference>
<reference evidence="3 4" key="1">
    <citation type="submission" date="2019-03" db="EMBL/GenBank/DDBJ databases">
        <title>Genomic Encyclopedia of Type Strains, Phase IV (KMG-IV): sequencing the most valuable type-strain genomes for metagenomic binning, comparative biology and taxonomic classification.</title>
        <authorList>
            <person name="Goeker M."/>
        </authorList>
    </citation>
    <scope>NUCLEOTIDE SEQUENCE [LARGE SCALE GENOMIC DNA]</scope>
    <source>
        <strain evidence="3 4">DSM 13605</strain>
    </source>
</reference>
<keyword evidence="4" id="KW-1185">Reference proteome</keyword>
<evidence type="ECO:0000259" key="2">
    <source>
        <dbReference type="Pfam" id="PF13439"/>
    </source>
</evidence>
<evidence type="ECO:0000313" key="4">
    <source>
        <dbReference type="Proteomes" id="UP000295414"/>
    </source>
</evidence>
<dbReference type="RefSeq" id="WP_114960559.1">
    <property type="nucleotide sequence ID" value="NZ_MSZW01000022.1"/>
</dbReference>
<evidence type="ECO:0000313" key="3">
    <source>
        <dbReference type="EMBL" id="TCT22462.1"/>
    </source>
</evidence>
<dbReference type="OrthoDB" id="258796at2"/>
<dbReference type="CDD" id="cd03801">
    <property type="entry name" value="GT4_PimA-like"/>
    <property type="match status" value="1"/>
</dbReference>
<organism evidence="3 4">
    <name type="scientific">Thermomonas haemolytica</name>
    <dbReference type="NCBI Taxonomy" id="141949"/>
    <lineage>
        <taxon>Bacteria</taxon>
        <taxon>Pseudomonadati</taxon>
        <taxon>Pseudomonadota</taxon>
        <taxon>Gammaproteobacteria</taxon>
        <taxon>Lysobacterales</taxon>
        <taxon>Lysobacteraceae</taxon>
        <taxon>Thermomonas</taxon>
    </lineage>
</organism>
<dbReference type="AlphaFoldDB" id="A0A4V2V1U0"/>
<evidence type="ECO:0000259" key="1">
    <source>
        <dbReference type="Pfam" id="PF00534"/>
    </source>
</evidence>
<feature type="domain" description="Glycosyltransferase subfamily 4-like N-terminal" evidence="2">
    <location>
        <begin position="19"/>
        <end position="177"/>
    </location>
</feature>
<feature type="domain" description="Glycosyl transferase family 1" evidence="1">
    <location>
        <begin position="187"/>
        <end position="337"/>
    </location>
</feature>
<dbReference type="Pfam" id="PF00534">
    <property type="entry name" value="Glycos_transf_1"/>
    <property type="match status" value="1"/>
</dbReference>
<dbReference type="Pfam" id="PF13439">
    <property type="entry name" value="Glyco_transf_4"/>
    <property type="match status" value="1"/>
</dbReference>
<dbReference type="GO" id="GO:1901135">
    <property type="term" value="P:carbohydrate derivative metabolic process"/>
    <property type="evidence" value="ECO:0007669"/>
    <property type="project" value="UniProtKB-ARBA"/>
</dbReference>
<dbReference type="SUPFAM" id="SSF53756">
    <property type="entry name" value="UDP-Glycosyltransferase/glycogen phosphorylase"/>
    <property type="match status" value="1"/>
</dbReference>
<comment type="caution">
    <text evidence="3">The sequence shown here is derived from an EMBL/GenBank/DDBJ whole genome shotgun (WGS) entry which is preliminary data.</text>
</comment>
<name>A0A4V2V1U0_9GAMM</name>
<dbReference type="InterPro" id="IPR028098">
    <property type="entry name" value="Glyco_trans_4-like_N"/>
</dbReference>
<protein>
    <submittedName>
        <fullName evidence="3">Glycosyltransferase involved in cell wall biosynthesis</fullName>
    </submittedName>
</protein>
<gene>
    <name evidence="3" type="ORF">EDC34_1079</name>
</gene>
<dbReference type="EMBL" id="SMAP01000007">
    <property type="protein sequence ID" value="TCT22462.1"/>
    <property type="molecule type" value="Genomic_DNA"/>
</dbReference>
<sequence>MTQEPLNICLVAPLPPPYGGIAHWTQMMLRHASTVDGVQLAVINTAPTWRSIHANGLMVRAFGGALQLLRDCVRIAKTLSGRRFDAIHLTTSGHLAALRDLAVSYLAGWFGVGLVYHVRFGRIPSLAGGRSLEWRLIRRVMRRAAAVILIDAATFEAVRRAEPRANAVLVPNCVDTDALPRGVPGEQGVKVALFLGWVVPTKGVGELVEAWTRLNPLGWRLDIVGPFDEVYRDALLAGRTAANLRFLGQLPHEEAMKHMAACDLFVLPSYTEGFPNAVVEAMALGRPIIATDVGAIPEMLADGAGVLVKSRDADALAEGLTRVVGDEGLRDRMAGRALEKAHRLYTINVVFRAYEGIWRSVSGVDAMDSMER</sequence>
<dbReference type="Gene3D" id="3.40.50.2000">
    <property type="entry name" value="Glycogen Phosphorylase B"/>
    <property type="match status" value="2"/>
</dbReference>
<accession>A0A4V2V1U0</accession>
<keyword evidence="3" id="KW-0808">Transferase</keyword>
<dbReference type="GO" id="GO:0016757">
    <property type="term" value="F:glycosyltransferase activity"/>
    <property type="evidence" value="ECO:0007669"/>
    <property type="project" value="InterPro"/>
</dbReference>
<dbReference type="Proteomes" id="UP000295414">
    <property type="component" value="Unassembled WGS sequence"/>
</dbReference>